<dbReference type="Proteomes" id="UP000295783">
    <property type="component" value="Unassembled WGS sequence"/>
</dbReference>
<comment type="caution">
    <text evidence="2">The sequence shown here is derived from an EMBL/GenBank/DDBJ whole genome shotgun (WGS) entry which is preliminary data.</text>
</comment>
<keyword evidence="1" id="KW-0732">Signal</keyword>
<keyword evidence="3" id="KW-1185">Reference proteome</keyword>
<proteinExistence type="predicted"/>
<organism evidence="2 3">
    <name type="scientific">Dongia mobilis</name>
    <dbReference type="NCBI Taxonomy" id="578943"/>
    <lineage>
        <taxon>Bacteria</taxon>
        <taxon>Pseudomonadati</taxon>
        <taxon>Pseudomonadota</taxon>
        <taxon>Alphaproteobacteria</taxon>
        <taxon>Rhodospirillales</taxon>
        <taxon>Dongiaceae</taxon>
        <taxon>Dongia</taxon>
    </lineage>
</organism>
<feature type="chain" id="PRO_5020370918" evidence="1">
    <location>
        <begin position="23"/>
        <end position="289"/>
    </location>
</feature>
<evidence type="ECO:0000313" key="3">
    <source>
        <dbReference type="Proteomes" id="UP000295783"/>
    </source>
</evidence>
<accession>A0A4R6WRZ0</accession>
<feature type="signal peptide" evidence="1">
    <location>
        <begin position="1"/>
        <end position="22"/>
    </location>
</feature>
<reference evidence="2 3" key="1">
    <citation type="submission" date="2019-03" db="EMBL/GenBank/DDBJ databases">
        <title>Genomic Encyclopedia of Type Strains, Phase III (KMG-III): the genomes of soil and plant-associated and newly described type strains.</title>
        <authorList>
            <person name="Whitman W."/>
        </authorList>
    </citation>
    <scope>NUCLEOTIDE SEQUENCE [LARGE SCALE GENOMIC DNA]</scope>
    <source>
        <strain evidence="2 3">CGMCC 1.7660</strain>
    </source>
</reference>
<sequence length="289" mass="30332">MRKMVTVLTVMGFPLVAWPAMAADAVPAGTTATIGIRMTVKDQVKSDWHSSVIEHVFNGQCVMMAGHAAAVGPDGMTAEQQAKVATTQTQIQDYQQQYAPSDDMLSQFEAGAEACGEDEACLTALAMRMSQTPEMQAMVQQMPEAQAAMAAIDGDLGPARYQTWEPQSCSGTISVNDVYVNSDSGGEGGDGAYTDTITASGTAPLLEGWRGVFMYTDTLGGTTTYQVVAPPPVAVPANSSITGAQQRQIEFLQGARMPEKIGPLGGVMSPHSTAVKTDGGTVMLEIAPN</sequence>
<dbReference type="AlphaFoldDB" id="A0A4R6WRZ0"/>
<dbReference type="EMBL" id="SNYW01000009">
    <property type="protein sequence ID" value="TDQ81373.1"/>
    <property type="molecule type" value="Genomic_DNA"/>
</dbReference>
<evidence type="ECO:0000256" key="1">
    <source>
        <dbReference type="SAM" id="SignalP"/>
    </source>
</evidence>
<protein>
    <submittedName>
        <fullName evidence="2">Uncharacterized protein</fullName>
    </submittedName>
</protein>
<gene>
    <name evidence="2" type="ORF">A8950_2441</name>
</gene>
<name>A0A4R6WRZ0_9PROT</name>
<dbReference type="OrthoDB" id="9255880at2"/>
<evidence type="ECO:0000313" key="2">
    <source>
        <dbReference type="EMBL" id="TDQ81373.1"/>
    </source>
</evidence>
<dbReference type="RefSeq" id="WP_133613930.1">
    <property type="nucleotide sequence ID" value="NZ_SNYW01000009.1"/>
</dbReference>